<feature type="signal peptide" evidence="2">
    <location>
        <begin position="1"/>
        <end position="21"/>
    </location>
</feature>
<name>A0A4R1B8B5_9BACT</name>
<feature type="region of interest" description="Disordered" evidence="1">
    <location>
        <begin position="26"/>
        <end position="49"/>
    </location>
</feature>
<sequence length="180" mass="20028">MKKLIWKLTAFAALLFLVACQEGKGKKHHKKEKEEQEANTGDNAQASTAPAAPCDTAIWRYVYNPARLQVIEYCKTVTGVIEETNADDDGDQHMLLKLDNGQESLLTKKNMKKKQGDLVIEAVCANKVLLKKVGATCEGYLNHIQLPKVGDHVRVSGSLVNDTHNGWNEIHPITRIEPIK</sequence>
<evidence type="ECO:0000256" key="1">
    <source>
        <dbReference type="SAM" id="MobiDB-lite"/>
    </source>
</evidence>
<keyword evidence="4" id="KW-1185">Reference proteome</keyword>
<feature type="compositionally biased region" description="Polar residues" evidence="1">
    <location>
        <begin position="38"/>
        <end position="48"/>
    </location>
</feature>
<dbReference type="PROSITE" id="PS51257">
    <property type="entry name" value="PROKAR_LIPOPROTEIN"/>
    <property type="match status" value="1"/>
</dbReference>
<dbReference type="AlphaFoldDB" id="A0A4R1B8B5"/>
<evidence type="ECO:0000313" key="4">
    <source>
        <dbReference type="Proteomes" id="UP000295334"/>
    </source>
</evidence>
<comment type="caution">
    <text evidence="3">The sequence shown here is derived from an EMBL/GenBank/DDBJ whole genome shotgun (WGS) entry which is preliminary data.</text>
</comment>
<protein>
    <recommendedName>
        <fullName evidence="5">Lipoprotein</fullName>
    </recommendedName>
</protein>
<feature type="chain" id="PRO_5020636850" description="Lipoprotein" evidence="2">
    <location>
        <begin position="22"/>
        <end position="180"/>
    </location>
</feature>
<dbReference type="EMBL" id="SJZI01000052">
    <property type="protein sequence ID" value="TCJ12119.1"/>
    <property type="molecule type" value="Genomic_DNA"/>
</dbReference>
<reference evidence="3 4" key="1">
    <citation type="submission" date="2019-03" db="EMBL/GenBank/DDBJ databases">
        <authorList>
            <person name="Kim M.K.M."/>
        </authorList>
    </citation>
    <scope>NUCLEOTIDE SEQUENCE [LARGE SCALE GENOMIC DNA]</scope>
    <source>
        <strain evidence="3 4">17J68-12</strain>
    </source>
</reference>
<proteinExistence type="predicted"/>
<evidence type="ECO:0000313" key="3">
    <source>
        <dbReference type="EMBL" id="TCJ12119.1"/>
    </source>
</evidence>
<gene>
    <name evidence="3" type="ORF">EPD60_16330</name>
</gene>
<evidence type="ECO:0008006" key="5">
    <source>
        <dbReference type="Google" id="ProtNLM"/>
    </source>
</evidence>
<accession>A0A4R1B8B5</accession>
<dbReference type="RefSeq" id="WP_131450595.1">
    <property type="nucleotide sequence ID" value="NZ_SJZI01000052.1"/>
</dbReference>
<dbReference type="Proteomes" id="UP000295334">
    <property type="component" value="Unassembled WGS sequence"/>
</dbReference>
<keyword evidence="2" id="KW-0732">Signal</keyword>
<dbReference type="OrthoDB" id="9836439at2"/>
<organism evidence="3 4">
    <name type="scientific">Flaviaesturariibacter flavus</name>
    <dbReference type="NCBI Taxonomy" id="2502780"/>
    <lineage>
        <taxon>Bacteria</taxon>
        <taxon>Pseudomonadati</taxon>
        <taxon>Bacteroidota</taxon>
        <taxon>Chitinophagia</taxon>
        <taxon>Chitinophagales</taxon>
        <taxon>Chitinophagaceae</taxon>
        <taxon>Flaviaestuariibacter</taxon>
    </lineage>
</organism>
<evidence type="ECO:0000256" key="2">
    <source>
        <dbReference type="SAM" id="SignalP"/>
    </source>
</evidence>